<dbReference type="InterPro" id="IPR005025">
    <property type="entry name" value="FMN_Rdtase-like_dom"/>
</dbReference>
<sequence>MVGIQIFSLFFSKFHAQTISMFRSFLLAFFLSIWSNFSFAQRQPSILITYYSQSGNTKAMAEAIFEGATSVSGVVPKIRPIEEVSTQDLLDANAIIFGSPVYNSNVAPEVLEFMNSWPFEGRPLKNKLGAAFATGGGISIGEEGVMLDILRGMLIHGMIVLGGDQVEASFGASGVTGESPFDSGQLDPLFLEKGRGLGRRVAETAKRFQE</sequence>
<accession>A0A142EIM2</accession>
<dbReference type="KEGG" id="alm:AO498_01145"/>
<dbReference type="GO" id="GO:0010181">
    <property type="term" value="F:FMN binding"/>
    <property type="evidence" value="ECO:0007669"/>
    <property type="project" value="InterPro"/>
</dbReference>
<evidence type="ECO:0000313" key="3">
    <source>
        <dbReference type="Proteomes" id="UP000073816"/>
    </source>
</evidence>
<dbReference type="SUPFAM" id="SSF52218">
    <property type="entry name" value="Flavoproteins"/>
    <property type="match status" value="1"/>
</dbReference>
<proteinExistence type="predicted"/>
<organism evidence="2 3">
    <name type="scientific">Algoriphagus sanaruensis</name>
    <dbReference type="NCBI Taxonomy" id="1727163"/>
    <lineage>
        <taxon>Bacteria</taxon>
        <taxon>Pseudomonadati</taxon>
        <taxon>Bacteroidota</taxon>
        <taxon>Cytophagia</taxon>
        <taxon>Cytophagales</taxon>
        <taxon>Cyclobacteriaceae</taxon>
        <taxon>Algoriphagus</taxon>
    </lineage>
</organism>
<dbReference type="Gene3D" id="3.40.50.360">
    <property type="match status" value="1"/>
</dbReference>
<dbReference type="AlphaFoldDB" id="A0A142EIM2"/>
<dbReference type="InterPro" id="IPR008254">
    <property type="entry name" value="Flavodoxin/NO_synth"/>
</dbReference>
<dbReference type="EMBL" id="CP012836">
    <property type="protein sequence ID" value="AMQ54977.1"/>
    <property type="molecule type" value="Genomic_DNA"/>
</dbReference>
<dbReference type="GO" id="GO:0016491">
    <property type="term" value="F:oxidoreductase activity"/>
    <property type="evidence" value="ECO:0007669"/>
    <property type="project" value="InterPro"/>
</dbReference>
<dbReference type="Proteomes" id="UP000073816">
    <property type="component" value="Chromosome"/>
</dbReference>
<evidence type="ECO:0000259" key="1">
    <source>
        <dbReference type="PROSITE" id="PS50902"/>
    </source>
</evidence>
<evidence type="ECO:0000313" key="2">
    <source>
        <dbReference type="EMBL" id="AMQ54977.1"/>
    </source>
</evidence>
<keyword evidence="3" id="KW-1185">Reference proteome</keyword>
<protein>
    <submittedName>
        <fullName evidence="2">Flavodoxin</fullName>
    </submittedName>
</protein>
<gene>
    <name evidence="2" type="ORF">AO498_01145</name>
</gene>
<feature type="domain" description="Flavodoxin-like" evidence="1">
    <location>
        <begin position="46"/>
        <end position="198"/>
    </location>
</feature>
<reference evidence="2 3" key="2">
    <citation type="journal article" date="2016" name="Genome Announc.">
        <title>Complete Genome Sequence of Algoriphagus sp. Strain M8-2, Isolated from a Brackish Lake.</title>
        <authorList>
            <person name="Muraguchi Y."/>
            <person name="Kushimoto K."/>
            <person name="Ohtsubo Y."/>
            <person name="Suzuki T."/>
            <person name="Dohra H."/>
            <person name="Kimbara K."/>
            <person name="Shintani M."/>
        </authorList>
    </citation>
    <scope>NUCLEOTIDE SEQUENCE [LARGE SCALE GENOMIC DNA]</scope>
    <source>
        <strain evidence="2 3">M8-2</strain>
    </source>
</reference>
<dbReference type="PROSITE" id="PS50902">
    <property type="entry name" value="FLAVODOXIN_LIKE"/>
    <property type="match status" value="1"/>
</dbReference>
<name>A0A142EIM2_9BACT</name>
<dbReference type="STRING" id="1727163.AO498_01145"/>
<dbReference type="Pfam" id="PF03358">
    <property type="entry name" value="FMN_red"/>
    <property type="match status" value="1"/>
</dbReference>
<dbReference type="PATRIC" id="fig|1727163.4.peg.236"/>
<reference evidence="3" key="1">
    <citation type="submission" date="2015-09" db="EMBL/GenBank/DDBJ databases">
        <title>Complete sequence of Algoriphagus sp. M8-2.</title>
        <authorList>
            <person name="Shintani M."/>
        </authorList>
    </citation>
    <scope>NUCLEOTIDE SEQUENCE [LARGE SCALE GENOMIC DNA]</scope>
    <source>
        <strain evidence="3">M8-2</strain>
    </source>
</reference>
<dbReference type="InterPro" id="IPR029039">
    <property type="entry name" value="Flavoprotein-like_sf"/>
</dbReference>